<evidence type="ECO:0000256" key="1">
    <source>
        <dbReference type="ARBA" id="ARBA00004496"/>
    </source>
</evidence>
<dbReference type="OrthoDB" id="10255964at2759"/>
<evidence type="ECO:0000256" key="5">
    <source>
        <dbReference type="SAM" id="MobiDB-lite"/>
    </source>
</evidence>
<dbReference type="GO" id="GO:0005737">
    <property type="term" value="C:cytoplasm"/>
    <property type="evidence" value="ECO:0007669"/>
    <property type="project" value="UniProtKB-SubCell"/>
</dbReference>
<evidence type="ECO:0000256" key="4">
    <source>
        <dbReference type="PROSITE-ProRule" id="PRU00192"/>
    </source>
</evidence>
<feature type="domain" description="SH3" evidence="7">
    <location>
        <begin position="534"/>
        <end position="588"/>
    </location>
</feature>
<keyword evidence="6" id="KW-0472">Membrane</keyword>
<dbReference type="AlphaFoldDB" id="A0A9N8YMW1"/>
<reference evidence="9" key="1">
    <citation type="submission" date="2021-06" db="EMBL/GenBank/DDBJ databases">
        <authorList>
            <person name="Kallberg Y."/>
            <person name="Tangrot J."/>
            <person name="Rosling A."/>
        </authorList>
    </citation>
    <scope>NUCLEOTIDE SEQUENCE</scope>
    <source>
        <strain evidence="9">CL551</strain>
    </source>
</reference>
<dbReference type="PROSITE" id="PS50002">
    <property type="entry name" value="SH3"/>
    <property type="match status" value="1"/>
</dbReference>
<dbReference type="InterPro" id="IPR011583">
    <property type="entry name" value="Chitinase_II/V-like_cat"/>
</dbReference>
<dbReference type="GO" id="GO:0097320">
    <property type="term" value="P:plasma membrane tubulation"/>
    <property type="evidence" value="ECO:0007669"/>
    <property type="project" value="TreeGrafter"/>
</dbReference>
<dbReference type="InterPro" id="IPR036028">
    <property type="entry name" value="SH3-like_dom_sf"/>
</dbReference>
<dbReference type="GO" id="GO:0006897">
    <property type="term" value="P:endocytosis"/>
    <property type="evidence" value="ECO:0007669"/>
    <property type="project" value="InterPro"/>
</dbReference>
<keyword evidence="10" id="KW-1185">Reference proteome</keyword>
<dbReference type="EMBL" id="CAJVPV010000047">
    <property type="protein sequence ID" value="CAG8440021.1"/>
    <property type="molecule type" value="Genomic_DNA"/>
</dbReference>
<dbReference type="SMART" id="SM00326">
    <property type="entry name" value="SH3"/>
    <property type="match status" value="1"/>
</dbReference>
<feature type="transmembrane region" description="Helical" evidence="6">
    <location>
        <begin position="470"/>
        <end position="493"/>
    </location>
</feature>
<evidence type="ECO:0000256" key="6">
    <source>
        <dbReference type="SAM" id="Phobius"/>
    </source>
</evidence>
<accession>A0A9N8YMW1</accession>
<dbReference type="PANTHER" id="PTHR47174">
    <property type="entry name" value="BRIDGING INTEGRATOR 3"/>
    <property type="match status" value="1"/>
</dbReference>
<dbReference type="Pfam" id="PF00704">
    <property type="entry name" value="Glyco_hydro_18"/>
    <property type="match status" value="1"/>
</dbReference>
<dbReference type="SMART" id="SM00636">
    <property type="entry name" value="Glyco_18"/>
    <property type="match status" value="1"/>
</dbReference>
<dbReference type="InterPro" id="IPR046982">
    <property type="entry name" value="BIN3/RVS161-like"/>
</dbReference>
<dbReference type="GO" id="GO:0008061">
    <property type="term" value="F:chitin binding"/>
    <property type="evidence" value="ECO:0007669"/>
    <property type="project" value="InterPro"/>
</dbReference>
<dbReference type="GO" id="GO:0008289">
    <property type="term" value="F:lipid binding"/>
    <property type="evidence" value="ECO:0007669"/>
    <property type="project" value="TreeGrafter"/>
</dbReference>
<dbReference type="GO" id="GO:0051666">
    <property type="term" value="P:actin cortical patch localization"/>
    <property type="evidence" value="ECO:0007669"/>
    <property type="project" value="InterPro"/>
</dbReference>
<evidence type="ECO:0000256" key="2">
    <source>
        <dbReference type="ARBA" id="ARBA00022443"/>
    </source>
</evidence>
<feature type="region of interest" description="Disordered" evidence="5">
    <location>
        <begin position="356"/>
        <end position="388"/>
    </location>
</feature>
<dbReference type="GO" id="GO:0005975">
    <property type="term" value="P:carbohydrate metabolic process"/>
    <property type="evidence" value="ECO:0007669"/>
    <property type="project" value="InterPro"/>
</dbReference>
<dbReference type="Gene3D" id="2.30.30.40">
    <property type="entry name" value="SH3 Domains"/>
    <property type="match status" value="1"/>
</dbReference>
<dbReference type="Gene3D" id="3.20.20.80">
    <property type="entry name" value="Glycosidases"/>
    <property type="match status" value="1"/>
</dbReference>
<gene>
    <name evidence="9" type="ORF">AMORRO_LOCUS208</name>
</gene>
<evidence type="ECO:0000259" key="8">
    <source>
        <dbReference type="PROSITE" id="PS51910"/>
    </source>
</evidence>
<keyword evidence="3" id="KW-0963">Cytoplasm</keyword>
<protein>
    <submittedName>
        <fullName evidence="9">4815_t:CDS:1</fullName>
    </submittedName>
</protein>
<dbReference type="GO" id="GO:0015629">
    <property type="term" value="C:actin cytoskeleton"/>
    <property type="evidence" value="ECO:0007669"/>
    <property type="project" value="TreeGrafter"/>
</dbReference>
<sequence>MHGYHELLLLCRRFHSKLPKRHSSPFYVVLAYISFLKFKRNKERNGFVASDCLSSSNPPVKLPFFVGYYNIPNEQNTQNNFTTRLTHLIVVYDKLYDNDLSGLKDVANFKNSNCKVLLSVQPFQLAVALGWQINNITSYLENLINNYKLDGLDLEYSNCQNNLDNFNSFANITNTLHNSKAMSSKIISITFRPEYLVHAYKFDTFNSSVDFVNIMAYQYNLFNNTAIALNSPYDGLQVTYPQMLKKFSEFFGTSKIVLGVNFGGIIELIQAQSMDFENEYNNNGSKPLSRISYNPLSTTFGQLDTRCSSLSNAYSWSFKEMVNSNVLSKDFSINNHEWNYRPDCTSQEPYIFQTFNNNSGNNGGSSNPLTNNTQTSNSPSRRTTTGLRAAASETNSLNQFQFVSFENPSSLGLKLAYISTSGYGGIAIANLAWDTDDLVMFNNLTSMIIPSSGQPNSSLSGSTNHFTSGVIAGIVVAAVLFFVILLISIVIFIKRKKGQNDEMSVKPTEARSNPQAPSNTVIPNTVLTTKEQTTKSLFVTALYDFEGKEESDLSFKKGDRIEVIEKGNGPIDWWVGKVDGVVGEFPGN</sequence>
<dbReference type="PROSITE" id="PS51910">
    <property type="entry name" value="GH18_2"/>
    <property type="match status" value="1"/>
</dbReference>
<comment type="caution">
    <text evidence="9">The sequence shown here is derived from an EMBL/GenBank/DDBJ whole genome shotgun (WGS) entry which is preliminary data.</text>
</comment>
<feature type="compositionally biased region" description="Low complexity" evidence="5">
    <location>
        <begin position="356"/>
        <end position="367"/>
    </location>
</feature>
<feature type="compositionally biased region" description="Polar residues" evidence="5">
    <location>
        <begin position="368"/>
        <end position="388"/>
    </location>
</feature>
<dbReference type="Proteomes" id="UP000789342">
    <property type="component" value="Unassembled WGS sequence"/>
</dbReference>
<dbReference type="PRINTS" id="PR00452">
    <property type="entry name" value="SH3DOMAIN"/>
</dbReference>
<evidence type="ECO:0000259" key="7">
    <source>
        <dbReference type="PROSITE" id="PS50002"/>
    </source>
</evidence>
<dbReference type="InterPro" id="IPR001452">
    <property type="entry name" value="SH3_domain"/>
</dbReference>
<dbReference type="SUPFAM" id="SSF50044">
    <property type="entry name" value="SH3-domain"/>
    <property type="match status" value="1"/>
</dbReference>
<feature type="domain" description="GH18" evidence="8">
    <location>
        <begin position="63"/>
        <end position="452"/>
    </location>
</feature>
<evidence type="ECO:0000313" key="10">
    <source>
        <dbReference type="Proteomes" id="UP000789342"/>
    </source>
</evidence>
<organism evidence="9 10">
    <name type="scientific">Acaulospora morrowiae</name>
    <dbReference type="NCBI Taxonomy" id="94023"/>
    <lineage>
        <taxon>Eukaryota</taxon>
        <taxon>Fungi</taxon>
        <taxon>Fungi incertae sedis</taxon>
        <taxon>Mucoromycota</taxon>
        <taxon>Glomeromycotina</taxon>
        <taxon>Glomeromycetes</taxon>
        <taxon>Diversisporales</taxon>
        <taxon>Acaulosporaceae</taxon>
        <taxon>Acaulospora</taxon>
    </lineage>
</organism>
<keyword evidence="6" id="KW-1133">Transmembrane helix</keyword>
<evidence type="ECO:0000256" key="3">
    <source>
        <dbReference type="ARBA" id="ARBA00022490"/>
    </source>
</evidence>
<dbReference type="InterPro" id="IPR001223">
    <property type="entry name" value="Glyco_hydro18_cat"/>
</dbReference>
<evidence type="ECO:0000313" key="9">
    <source>
        <dbReference type="EMBL" id="CAG8440021.1"/>
    </source>
</evidence>
<dbReference type="PANTHER" id="PTHR47174:SF3">
    <property type="entry name" value="BRIDGING INTEGRATOR 3"/>
    <property type="match status" value="1"/>
</dbReference>
<keyword evidence="6" id="KW-0812">Transmembrane</keyword>
<name>A0A9N8YMW1_9GLOM</name>
<dbReference type="SUPFAM" id="SSF51445">
    <property type="entry name" value="(Trans)glycosidases"/>
    <property type="match status" value="1"/>
</dbReference>
<comment type="subcellular location">
    <subcellularLocation>
        <location evidence="1">Cytoplasm</location>
    </subcellularLocation>
</comment>
<dbReference type="InterPro" id="IPR017853">
    <property type="entry name" value="GH"/>
</dbReference>
<dbReference type="Pfam" id="PF00018">
    <property type="entry name" value="SH3_1"/>
    <property type="match status" value="1"/>
</dbReference>
<keyword evidence="2 4" id="KW-0728">SH3 domain</keyword>
<proteinExistence type="predicted"/>